<keyword evidence="4" id="KW-1185">Reference proteome</keyword>
<dbReference type="Gene3D" id="1.10.3660.10">
    <property type="entry name" value="6-phosphogluconate dehydrogenase C-terminal like domain"/>
    <property type="match status" value="2"/>
</dbReference>
<gene>
    <name evidence="3" type="ORF">E3P99_01827</name>
</gene>
<dbReference type="PANTHER" id="PTHR21363:SF0">
    <property type="entry name" value="PREPHENATE DEHYDROGENASE [NADP(+)]"/>
    <property type="match status" value="1"/>
</dbReference>
<dbReference type="Proteomes" id="UP000310189">
    <property type="component" value="Unassembled WGS sequence"/>
</dbReference>
<dbReference type="InterPro" id="IPR003099">
    <property type="entry name" value="Prephen_DH"/>
</dbReference>
<dbReference type="Gene3D" id="3.40.50.720">
    <property type="entry name" value="NAD(P)-binding Rossmann-like Domain"/>
    <property type="match status" value="1"/>
</dbReference>
<dbReference type="PIRSF" id="PIRSF036510">
    <property type="entry name" value="PDH_fung"/>
    <property type="match status" value="1"/>
</dbReference>
<dbReference type="SUPFAM" id="SSF51735">
    <property type="entry name" value="NAD(P)-binding Rossmann-fold domains"/>
    <property type="match status" value="1"/>
</dbReference>
<sequence>MNESSKESNGSNVDDFVIGIIGMGDMGKMYANNFYKAGWNCIVCDRPENFDSLNDFYKDTPVDVVRNGHFVSRKADFIIYSVEAEFIDRVVAEYGASTKVGAIVSGQTSVKAPERVAFEKHLPDDVYVVSVHSLHGPTVSPEGQPLVLIQHKSPEWVLRKTEEVFACFRSRYVYLTYEEHDIVTANTQAVTHAAFLSMGTAWNMSQSYPWELDRYVNGIEVVKCNIALRIYANKWHVYAGLAILNPSAHAQVRQFAASATDLFKLMIAGDYEGLKERALDGRRKVFGYKDGVEPGTNGEKSERTPILLSESLLDRFSLHQPSSQHCSARNSHLTILAMVDCWNKLGIHPFDHLDVAGTPLFRMWIGVAEYLFRSPERLNIALESATHDLSHRSDDTEFVVATRGWSEVIEHGSFNHYKAKFETTAKFLEPRFEEAARMNKEMLKVIMESGAPKTVKTPPKEPVSLPLLK</sequence>
<dbReference type="InterPro" id="IPR012385">
    <property type="entry name" value="Prephenate_DH_fun"/>
</dbReference>
<dbReference type="InterPro" id="IPR050812">
    <property type="entry name" value="Preph/Arog_dehydrog"/>
</dbReference>
<dbReference type="GO" id="GO:0004665">
    <property type="term" value="F:prephenate dehydrogenase (NADP+) activity"/>
    <property type="evidence" value="ECO:0007669"/>
    <property type="project" value="InterPro"/>
</dbReference>
<evidence type="ECO:0000313" key="3">
    <source>
        <dbReference type="EMBL" id="TIA89922.1"/>
    </source>
</evidence>
<protein>
    <recommendedName>
        <fullName evidence="2">Prephenate/arogenate dehydrogenase domain-containing protein</fullName>
    </recommendedName>
</protein>
<organism evidence="3 4">
    <name type="scientific">Wallemia hederae</name>
    <dbReference type="NCBI Taxonomy" id="1540922"/>
    <lineage>
        <taxon>Eukaryota</taxon>
        <taxon>Fungi</taxon>
        <taxon>Dikarya</taxon>
        <taxon>Basidiomycota</taxon>
        <taxon>Wallemiomycotina</taxon>
        <taxon>Wallemiomycetes</taxon>
        <taxon>Wallemiales</taxon>
        <taxon>Wallemiaceae</taxon>
        <taxon>Wallemia</taxon>
    </lineage>
</organism>
<dbReference type="GO" id="GO:0008977">
    <property type="term" value="F:prephenate dehydrogenase (NAD+) activity"/>
    <property type="evidence" value="ECO:0007669"/>
    <property type="project" value="InterPro"/>
</dbReference>
<dbReference type="GO" id="GO:0006571">
    <property type="term" value="P:tyrosine biosynthetic process"/>
    <property type="evidence" value="ECO:0007669"/>
    <property type="project" value="InterPro"/>
</dbReference>
<accession>A0A4T0FN37</accession>
<proteinExistence type="predicted"/>
<name>A0A4T0FN37_9BASI</name>
<dbReference type="PANTHER" id="PTHR21363">
    <property type="entry name" value="PREPHENATE DEHYDROGENASE"/>
    <property type="match status" value="1"/>
</dbReference>
<dbReference type="SUPFAM" id="SSF48179">
    <property type="entry name" value="6-phosphogluconate dehydrogenase C-terminal domain-like"/>
    <property type="match status" value="2"/>
</dbReference>
<evidence type="ECO:0000259" key="2">
    <source>
        <dbReference type="PROSITE" id="PS51176"/>
    </source>
</evidence>
<evidence type="ECO:0000256" key="1">
    <source>
        <dbReference type="ARBA" id="ARBA00023002"/>
    </source>
</evidence>
<dbReference type="Pfam" id="PF03807">
    <property type="entry name" value="F420_oxidored"/>
    <property type="match status" value="1"/>
</dbReference>
<dbReference type="InterPro" id="IPR028939">
    <property type="entry name" value="P5C_Rdtase_cat_N"/>
</dbReference>
<dbReference type="EMBL" id="SPNW01000023">
    <property type="protein sequence ID" value="TIA89922.1"/>
    <property type="molecule type" value="Genomic_DNA"/>
</dbReference>
<feature type="domain" description="Prephenate/arogenate dehydrogenase" evidence="2">
    <location>
        <begin position="16"/>
        <end position="296"/>
    </location>
</feature>
<dbReference type="GO" id="GO:0070403">
    <property type="term" value="F:NAD+ binding"/>
    <property type="evidence" value="ECO:0007669"/>
    <property type="project" value="TreeGrafter"/>
</dbReference>
<keyword evidence="1" id="KW-0560">Oxidoreductase</keyword>
<dbReference type="InterPro" id="IPR008927">
    <property type="entry name" value="6-PGluconate_DH-like_C_sf"/>
</dbReference>
<dbReference type="PROSITE" id="PS51176">
    <property type="entry name" value="PDH_ADH"/>
    <property type="match status" value="1"/>
</dbReference>
<dbReference type="OrthoDB" id="5399569at2759"/>
<dbReference type="FunFam" id="3.40.50.720:FF:000339">
    <property type="entry name" value="Prephenate dehydrogenase [NADP(+)]"/>
    <property type="match status" value="1"/>
</dbReference>
<dbReference type="AlphaFoldDB" id="A0A4T0FN37"/>
<evidence type="ECO:0000313" key="4">
    <source>
        <dbReference type="Proteomes" id="UP000310189"/>
    </source>
</evidence>
<reference evidence="3 4" key="1">
    <citation type="submission" date="2019-03" db="EMBL/GenBank/DDBJ databases">
        <title>Sequencing 23 genomes of Wallemia ichthyophaga.</title>
        <authorList>
            <person name="Gostincar C."/>
        </authorList>
    </citation>
    <scope>NUCLEOTIDE SEQUENCE [LARGE SCALE GENOMIC DNA]</scope>
    <source>
        <strain evidence="3 4">EXF-5753</strain>
    </source>
</reference>
<comment type="caution">
    <text evidence="3">The sequence shown here is derived from an EMBL/GenBank/DDBJ whole genome shotgun (WGS) entry which is preliminary data.</text>
</comment>
<dbReference type="InterPro" id="IPR036291">
    <property type="entry name" value="NAD(P)-bd_dom_sf"/>
</dbReference>